<name>A0A2T2XK87_9FIRM</name>
<evidence type="ECO:0000259" key="2">
    <source>
        <dbReference type="Pfam" id="PF19291"/>
    </source>
</evidence>
<dbReference type="InterPro" id="IPR008928">
    <property type="entry name" value="6-hairpin_glycosidase_sf"/>
</dbReference>
<dbReference type="PANTHER" id="PTHR31616:SF0">
    <property type="entry name" value="GLUCAN 1,4-ALPHA-GLUCOSIDASE"/>
    <property type="match status" value="1"/>
</dbReference>
<dbReference type="EMBL" id="PXYW01000005">
    <property type="protein sequence ID" value="PSR34903.1"/>
    <property type="molecule type" value="Genomic_DNA"/>
</dbReference>
<dbReference type="Pfam" id="PF00723">
    <property type="entry name" value="Glyco_hydro_15"/>
    <property type="match status" value="1"/>
</dbReference>
<dbReference type="Pfam" id="PF19291">
    <property type="entry name" value="TREH_N"/>
    <property type="match status" value="1"/>
</dbReference>
<comment type="caution">
    <text evidence="3">The sequence shown here is derived from an EMBL/GenBank/DDBJ whole genome shotgun (WGS) entry which is preliminary data.</text>
</comment>
<feature type="domain" description="Trehalase-like N-terminal" evidence="2">
    <location>
        <begin position="7"/>
        <end position="120"/>
    </location>
</feature>
<evidence type="ECO:0000313" key="4">
    <source>
        <dbReference type="Proteomes" id="UP000242972"/>
    </source>
</evidence>
<reference evidence="3 4" key="1">
    <citation type="journal article" date="2014" name="BMC Genomics">
        <title>Comparison of environmental and isolate Sulfobacillus genomes reveals diverse carbon, sulfur, nitrogen, and hydrogen metabolisms.</title>
        <authorList>
            <person name="Justice N.B."/>
            <person name="Norman A."/>
            <person name="Brown C.T."/>
            <person name="Singh A."/>
            <person name="Thomas B.C."/>
            <person name="Banfield J.F."/>
        </authorList>
    </citation>
    <scope>NUCLEOTIDE SEQUENCE [LARGE SCALE GENOMIC DNA]</scope>
    <source>
        <strain evidence="3">AMDSBA4</strain>
    </source>
</reference>
<dbReference type="InterPro" id="IPR045582">
    <property type="entry name" value="Trehalase-like_N"/>
</dbReference>
<dbReference type="PANTHER" id="PTHR31616">
    <property type="entry name" value="TREHALASE"/>
    <property type="match status" value="1"/>
</dbReference>
<accession>A0A2T2XK87</accession>
<evidence type="ECO:0000313" key="3">
    <source>
        <dbReference type="EMBL" id="PSR34903.1"/>
    </source>
</evidence>
<dbReference type="SUPFAM" id="SSF48208">
    <property type="entry name" value="Six-hairpin glycosidases"/>
    <property type="match status" value="1"/>
</dbReference>
<sequence>MTAFYGFLSNGHTAALVSPQGSIDWLAFPRFDSPAVCARILGTDDNGYFRVVPEVGGVASQQYLDDTNILTTRWESPNGRAVVHDFLAIGRPQLRRLIKTEVPMMVYFAPRFQYGMIRPASNAVHAGVVFRNPLGREALIFVVNGMPRLSSDKVIADIGIGQWHLPPGHYELVVEYMADDQDKLVEAADLIRQQALTLEDDMEHETINSSMTETIDFWRHRLNQLPAYQGPHSRAYRRSLLVLYGLTYTTNGAIIAAPTTSLPETIGETRQWDYRYAWVRDGSYAAEAILDAGDLVGSRRFLEFLLNCVDLQGKPFQSPFFHVDGTLIHGEHDLDWLPGFQGSIPCREGNGATRQQQLDIEGDFLWTVWRYYQRTQDADFVRYYWPTLKATIEWVAKNWHQKDASLWEFRNQDAYYTHSQVMCWVALNYGARLAEVVHDAVAEKWRTTAEKIRQTIERDGFNAQLGHYVQSYGGEAVDAALLVMPLYDYCSAKDPRFVATVRKIEEVLVQDCWVYRYANDMLGAAAHPFVLASFWLARVYIRQGRLVESQAILEEILSKRTDLGLLGEHADQKTSEPRGNFPQGFSHLGLVMALRELSQAESESEAKATVAG</sequence>
<dbReference type="GO" id="GO:0005975">
    <property type="term" value="P:carbohydrate metabolic process"/>
    <property type="evidence" value="ECO:0007669"/>
    <property type="project" value="InterPro"/>
</dbReference>
<organism evidence="3 4">
    <name type="scientific">Sulfobacillus benefaciens</name>
    <dbReference type="NCBI Taxonomy" id="453960"/>
    <lineage>
        <taxon>Bacteria</taxon>
        <taxon>Bacillati</taxon>
        <taxon>Bacillota</taxon>
        <taxon>Clostridia</taxon>
        <taxon>Eubacteriales</taxon>
        <taxon>Clostridiales Family XVII. Incertae Sedis</taxon>
        <taxon>Sulfobacillus</taxon>
    </lineage>
</organism>
<dbReference type="InterPro" id="IPR012341">
    <property type="entry name" value="6hp_glycosidase-like_sf"/>
</dbReference>
<feature type="domain" description="GH15-like" evidence="1">
    <location>
        <begin position="231"/>
        <end position="593"/>
    </location>
</feature>
<proteinExistence type="predicted"/>
<dbReference type="AlphaFoldDB" id="A0A2T2XK87"/>
<protein>
    <submittedName>
        <fullName evidence="3">Glycoside hydrolase family 15 protein</fullName>
    </submittedName>
</protein>
<evidence type="ECO:0000259" key="1">
    <source>
        <dbReference type="Pfam" id="PF00723"/>
    </source>
</evidence>
<dbReference type="InterPro" id="IPR011613">
    <property type="entry name" value="GH15-like"/>
</dbReference>
<dbReference type="GO" id="GO:0004553">
    <property type="term" value="F:hydrolase activity, hydrolyzing O-glycosyl compounds"/>
    <property type="evidence" value="ECO:0007669"/>
    <property type="project" value="UniProtKB-ARBA"/>
</dbReference>
<dbReference type="Proteomes" id="UP000242972">
    <property type="component" value="Unassembled WGS sequence"/>
</dbReference>
<dbReference type="Gene3D" id="1.50.10.10">
    <property type="match status" value="1"/>
</dbReference>
<gene>
    <name evidence="3" type="ORF">C7B46_03045</name>
</gene>
<keyword evidence="3" id="KW-0378">Hydrolase</keyword>